<dbReference type="OrthoDB" id="5400049at2759"/>
<dbReference type="InParanoid" id="A0A3N4LLY5"/>
<evidence type="ECO:0000313" key="3">
    <source>
        <dbReference type="Proteomes" id="UP000267821"/>
    </source>
</evidence>
<dbReference type="Proteomes" id="UP000267821">
    <property type="component" value="Unassembled WGS sequence"/>
</dbReference>
<feature type="region of interest" description="Disordered" evidence="1">
    <location>
        <begin position="15"/>
        <end position="56"/>
    </location>
</feature>
<protein>
    <recommendedName>
        <fullName evidence="4">Tc1-like transposase DDE domain-containing protein</fullName>
    </recommendedName>
</protein>
<dbReference type="AlphaFoldDB" id="A0A3N4LLY5"/>
<organism evidence="2 3">
    <name type="scientific">Terfezia boudieri ATCC MYA-4762</name>
    <dbReference type="NCBI Taxonomy" id="1051890"/>
    <lineage>
        <taxon>Eukaryota</taxon>
        <taxon>Fungi</taxon>
        <taxon>Dikarya</taxon>
        <taxon>Ascomycota</taxon>
        <taxon>Pezizomycotina</taxon>
        <taxon>Pezizomycetes</taxon>
        <taxon>Pezizales</taxon>
        <taxon>Pezizaceae</taxon>
        <taxon>Terfezia</taxon>
    </lineage>
</organism>
<evidence type="ECO:0008006" key="4">
    <source>
        <dbReference type="Google" id="ProtNLM"/>
    </source>
</evidence>
<dbReference type="InterPro" id="IPR036397">
    <property type="entry name" value="RNaseH_sf"/>
</dbReference>
<accession>A0A3N4LLY5</accession>
<dbReference type="GO" id="GO:0003676">
    <property type="term" value="F:nucleic acid binding"/>
    <property type="evidence" value="ECO:0007669"/>
    <property type="project" value="InterPro"/>
</dbReference>
<evidence type="ECO:0000256" key="1">
    <source>
        <dbReference type="SAM" id="MobiDB-lite"/>
    </source>
</evidence>
<dbReference type="Gene3D" id="3.30.420.10">
    <property type="entry name" value="Ribonuclease H-like superfamily/Ribonuclease H"/>
    <property type="match status" value="1"/>
</dbReference>
<sequence>CTLYLDATVDQEKKSLELEDSDIEEELEDSDIEEELEDSDIEEELEDSDIEEELEDSDIEEELETLYQELIMEADAFAKLKASVIEDSTVPTIKYYRGSQQSRQTIWRDKKRKLDLQRAATSTALITEYFKTRNSNTSEVPSDLPAIKELRKIMDIFKVDSVLFHKLESKSKKSISERTARNWLNKLGFEFKDVRKGVYIDGHEREDVVRYRQEVFLPAMEKLFHSGLREWAEDGSLILKEIPAGEKEKILVTHDESTFNANDGKRRMWIQNDAQPLRQKSKGRGIMISEVLTPRVCHILEVAIPIFERAFPEKQAVFLFDNTSNHNTYASDALLVSNINLVSGGKQAILRDGFIYSKGMPQSMVFPDDYSDLLLRGKAKDIRQVLMERDLWLPSMKLNSQRGSLQEGIEARGHLVLFYPKFHCELNFIEFFWAAAKRHARENCEYSLQGLRDTIPLSLNSVSELTIWRFYNKCQRTMSAYRDGCQYGTAEFKERVYKSHRHKLA</sequence>
<reference evidence="2 3" key="1">
    <citation type="journal article" date="2018" name="Nat. Ecol. Evol.">
        <title>Pezizomycetes genomes reveal the molecular basis of ectomycorrhizal truffle lifestyle.</title>
        <authorList>
            <person name="Murat C."/>
            <person name="Payen T."/>
            <person name="Noel B."/>
            <person name="Kuo A."/>
            <person name="Morin E."/>
            <person name="Chen J."/>
            <person name="Kohler A."/>
            <person name="Krizsan K."/>
            <person name="Balestrini R."/>
            <person name="Da Silva C."/>
            <person name="Montanini B."/>
            <person name="Hainaut M."/>
            <person name="Levati E."/>
            <person name="Barry K.W."/>
            <person name="Belfiori B."/>
            <person name="Cichocki N."/>
            <person name="Clum A."/>
            <person name="Dockter R.B."/>
            <person name="Fauchery L."/>
            <person name="Guy J."/>
            <person name="Iotti M."/>
            <person name="Le Tacon F."/>
            <person name="Lindquist E.A."/>
            <person name="Lipzen A."/>
            <person name="Malagnac F."/>
            <person name="Mello A."/>
            <person name="Molinier V."/>
            <person name="Miyauchi S."/>
            <person name="Poulain J."/>
            <person name="Riccioni C."/>
            <person name="Rubini A."/>
            <person name="Sitrit Y."/>
            <person name="Splivallo R."/>
            <person name="Traeger S."/>
            <person name="Wang M."/>
            <person name="Zifcakova L."/>
            <person name="Wipf D."/>
            <person name="Zambonelli A."/>
            <person name="Paolocci F."/>
            <person name="Nowrousian M."/>
            <person name="Ottonello S."/>
            <person name="Baldrian P."/>
            <person name="Spatafora J.W."/>
            <person name="Henrissat B."/>
            <person name="Nagy L.G."/>
            <person name="Aury J.M."/>
            <person name="Wincker P."/>
            <person name="Grigoriev I.V."/>
            <person name="Bonfante P."/>
            <person name="Martin F.M."/>
        </authorList>
    </citation>
    <scope>NUCLEOTIDE SEQUENCE [LARGE SCALE GENOMIC DNA]</scope>
    <source>
        <strain evidence="2 3">ATCC MYA-4762</strain>
    </source>
</reference>
<keyword evidence="3" id="KW-1185">Reference proteome</keyword>
<name>A0A3N4LLY5_9PEZI</name>
<feature type="compositionally biased region" description="Acidic residues" evidence="1">
    <location>
        <begin position="18"/>
        <end position="56"/>
    </location>
</feature>
<gene>
    <name evidence="2" type="ORF">L211DRAFT_838386</name>
</gene>
<feature type="non-terminal residue" evidence="2">
    <location>
        <position position="1"/>
    </location>
</feature>
<dbReference type="PANTHER" id="PTHR35871:SF1">
    <property type="entry name" value="CXC1-LIKE CYSTEINE CLUSTER ASSOCIATED WITH KDZ TRANSPOSASES DOMAIN-CONTAINING PROTEIN"/>
    <property type="match status" value="1"/>
</dbReference>
<proteinExistence type="predicted"/>
<dbReference type="PANTHER" id="PTHR35871">
    <property type="entry name" value="EXPRESSED PROTEIN"/>
    <property type="match status" value="1"/>
</dbReference>
<evidence type="ECO:0000313" key="2">
    <source>
        <dbReference type="EMBL" id="RPB23933.1"/>
    </source>
</evidence>
<dbReference type="EMBL" id="ML121544">
    <property type="protein sequence ID" value="RPB23933.1"/>
    <property type="molecule type" value="Genomic_DNA"/>
</dbReference>